<gene>
    <name evidence="1" type="ORF">JHL16_18140</name>
</gene>
<protein>
    <submittedName>
        <fullName evidence="1">Uncharacterized protein</fullName>
    </submittedName>
</protein>
<comment type="caution">
    <text evidence="1">The sequence shown here is derived from an EMBL/GenBank/DDBJ whole genome shotgun (WGS) entry which is preliminary data.</text>
</comment>
<evidence type="ECO:0000313" key="2">
    <source>
        <dbReference type="Proteomes" id="UP000616151"/>
    </source>
</evidence>
<dbReference type="EMBL" id="JAENHL010000007">
    <property type="protein sequence ID" value="MBK1868279.1"/>
    <property type="molecule type" value="Genomic_DNA"/>
</dbReference>
<proteinExistence type="predicted"/>
<reference evidence="1" key="1">
    <citation type="submission" date="2021-01" db="EMBL/GenBank/DDBJ databases">
        <authorList>
            <person name="Sun Q."/>
        </authorList>
    </citation>
    <scope>NUCLEOTIDE SEQUENCE</scope>
    <source>
        <strain evidence="1">YIM B02566</strain>
    </source>
</reference>
<name>A0ACC5R6I3_9HYPH</name>
<accession>A0ACC5R6I3</accession>
<sequence length="59" mass="6802">MIIDKEALLRQLTYFRDARLKDRPEQLEEMPTEDGTVYLFDTLQVAIWLVEGDRSGGAS</sequence>
<dbReference type="Proteomes" id="UP000616151">
    <property type="component" value="Unassembled WGS sequence"/>
</dbReference>
<keyword evidence="2" id="KW-1185">Reference proteome</keyword>
<evidence type="ECO:0000313" key="1">
    <source>
        <dbReference type="EMBL" id="MBK1868279.1"/>
    </source>
</evidence>
<organism evidence="1 2">
    <name type="scientific">Taklimakanibacter albus</name>
    <dbReference type="NCBI Taxonomy" id="2800327"/>
    <lineage>
        <taxon>Bacteria</taxon>
        <taxon>Pseudomonadati</taxon>
        <taxon>Pseudomonadota</taxon>
        <taxon>Alphaproteobacteria</taxon>
        <taxon>Hyphomicrobiales</taxon>
        <taxon>Aestuariivirgaceae</taxon>
        <taxon>Taklimakanibacter</taxon>
    </lineage>
</organism>